<feature type="domain" description="Survival protein SurE-like phosphatase/nucleotidase" evidence="8">
    <location>
        <begin position="7"/>
        <end position="190"/>
    </location>
</feature>
<protein>
    <recommendedName>
        <fullName evidence="7">5'-nucleotidase SurE</fullName>
        <ecNumber evidence="7">3.1.3.5</ecNumber>
    </recommendedName>
    <alternativeName>
        <fullName evidence="7">Nucleoside 5'-monophosphate phosphohydrolase</fullName>
    </alternativeName>
</protein>
<organism evidence="9 10">
    <name type="scientific">Benzoatithermus flavus</name>
    <dbReference type="NCBI Taxonomy" id="3108223"/>
    <lineage>
        <taxon>Bacteria</taxon>
        <taxon>Pseudomonadati</taxon>
        <taxon>Pseudomonadota</taxon>
        <taxon>Alphaproteobacteria</taxon>
        <taxon>Geminicoccales</taxon>
        <taxon>Geminicoccaceae</taxon>
        <taxon>Benzoatithermus</taxon>
    </lineage>
</organism>
<evidence type="ECO:0000313" key="10">
    <source>
        <dbReference type="Proteomes" id="UP001375743"/>
    </source>
</evidence>
<proteinExistence type="inferred from homology"/>
<accession>A0ABU8XZ74</accession>
<dbReference type="GO" id="GO:0008254">
    <property type="term" value="F:3'-nucleotidase activity"/>
    <property type="evidence" value="ECO:0007669"/>
    <property type="project" value="UniProtKB-EC"/>
</dbReference>
<comment type="subcellular location">
    <subcellularLocation>
        <location evidence="7">Cytoplasm</location>
    </subcellularLocation>
</comment>
<keyword evidence="3 7" id="KW-0963">Cytoplasm</keyword>
<comment type="cofactor">
    <cofactor evidence="7">
        <name>a divalent metal cation</name>
        <dbReference type="ChEBI" id="CHEBI:60240"/>
    </cofactor>
    <text evidence="7">Binds 1 divalent metal cation per subunit.</text>
</comment>
<dbReference type="PANTHER" id="PTHR30457:SF12">
    <property type="entry name" value="5'_3'-NUCLEOTIDASE SURE"/>
    <property type="match status" value="1"/>
</dbReference>
<feature type="binding site" evidence="7">
    <location>
        <position position="44"/>
    </location>
    <ligand>
        <name>a divalent metal cation</name>
        <dbReference type="ChEBI" id="CHEBI:60240"/>
    </ligand>
</feature>
<dbReference type="NCBIfam" id="NF001490">
    <property type="entry name" value="PRK00346.1-4"/>
    <property type="match status" value="1"/>
</dbReference>
<comment type="caution">
    <text evidence="9">The sequence shown here is derived from an EMBL/GenBank/DDBJ whole genome shotgun (WGS) entry which is preliminary data.</text>
</comment>
<sequence length="254" mass="27985">MSRPLRILVSNDDGINAQGIRTLERIARALSDDVWVVAPETNQSGAAHSLTLSRPLRVRRVGERHFAVDGTPTDCVLLALQRIVEGPPVDLVLSGINHGANLGEDVTYSGTVAAAMEAILFKVPAVALSQVCESRRHIRWATAEHHAPRVIERLLAAKWPEDVLINVNFPDCPAEEVAGIRVTTQGKRKIGDTLIERIDPRGEPYFWIGALREETEHRADTDLAAVAARYVSVTPVHLDMTHRPSLAVLRELME</sequence>
<evidence type="ECO:0000256" key="5">
    <source>
        <dbReference type="ARBA" id="ARBA00022741"/>
    </source>
</evidence>
<evidence type="ECO:0000256" key="6">
    <source>
        <dbReference type="ARBA" id="ARBA00022801"/>
    </source>
</evidence>
<evidence type="ECO:0000256" key="3">
    <source>
        <dbReference type="ARBA" id="ARBA00022490"/>
    </source>
</evidence>
<keyword evidence="5 7" id="KW-0547">Nucleotide-binding</keyword>
<comment type="similarity">
    <text evidence="2 7">Belongs to the SurE nucleotidase family.</text>
</comment>
<dbReference type="SUPFAM" id="SSF64167">
    <property type="entry name" value="SurE-like"/>
    <property type="match status" value="1"/>
</dbReference>
<dbReference type="InterPro" id="IPR030048">
    <property type="entry name" value="SurE"/>
</dbReference>
<dbReference type="Pfam" id="PF01975">
    <property type="entry name" value="SurE"/>
    <property type="match status" value="1"/>
</dbReference>
<evidence type="ECO:0000313" key="9">
    <source>
        <dbReference type="EMBL" id="MEK0085232.1"/>
    </source>
</evidence>
<dbReference type="InterPro" id="IPR002828">
    <property type="entry name" value="SurE-like_Pase/nucleotidase"/>
</dbReference>
<keyword evidence="4 7" id="KW-0479">Metal-binding</keyword>
<dbReference type="RefSeq" id="WP_418161081.1">
    <property type="nucleotide sequence ID" value="NZ_JBBLZC010000023.1"/>
</dbReference>
<feature type="binding site" evidence="7">
    <location>
        <position position="97"/>
    </location>
    <ligand>
        <name>a divalent metal cation</name>
        <dbReference type="ChEBI" id="CHEBI:60240"/>
    </ligand>
</feature>
<dbReference type="Proteomes" id="UP001375743">
    <property type="component" value="Unassembled WGS sequence"/>
</dbReference>
<feature type="binding site" evidence="7">
    <location>
        <position position="12"/>
    </location>
    <ligand>
        <name>a divalent metal cation</name>
        <dbReference type="ChEBI" id="CHEBI:60240"/>
    </ligand>
</feature>
<dbReference type="Gene3D" id="3.40.1210.10">
    <property type="entry name" value="Survival protein SurE-like phosphatase/nucleotidase"/>
    <property type="match status" value="1"/>
</dbReference>
<dbReference type="EC" id="3.1.3.5" evidence="7"/>
<dbReference type="NCBIfam" id="TIGR00087">
    <property type="entry name" value="surE"/>
    <property type="match status" value="1"/>
</dbReference>
<evidence type="ECO:0000256" key="7">
    <source>
        <dbReference type="HAMAP-Rule" id="MF_00060"/>
    </source>
</evidence>
<dbReference type="InterPro" id="IPR036523">
    <property type="entry name" value="SurE-like_sf"/>
</dbReference>
<comment type="catalytic activity">
    <reaction evidence="1 7">
        <text>a ribonucleoside 5'-phosphate + H2O = a ribonucleoside + phosphate</text>
        <dbReference type="Rhea" id="RHEA:12484"/>
        <dbReference type="ChEBI" id="CHEBI:15377"/>
        <dbReference type="ChEBI" id="CHEBI:18254"/>
        <dbReference type="ChEBI" id="CHEBI:43474"/>
        <dbReference type="ChEBI" id="CHEBI:58043"/>
        <dbReference type="EC" id="3.1.3.5"/>
    </reaction>
</comment>
<dbReference type="HAMAP" id="MF_00060">
    <property type="entry name" value="SurE"/>
    <property type="match status" value="1"/>
</dbReference>
<gene>
    <name evidence="7 9" type="primary">surE</name>
    <name evidence="9" type="ORF">U1T56_18935</name>
</gene>
<dbReference type="PANTHER" id="PTHR30457">
    <property type="entry name" value="5'-NUCLEOTIDASE SURE"/>
    <property type="match status" value="1"/>
</dbReference>
<keyword evidence="6 7" id="KW-0378">Hydrolase</keyword>
<comment type="function">
    <text evidence="7">Nucleotidase that shows phosphatase activity on nucleoside 5'-monophosphates.</text>
</comment>
<reference evidence="9 10" key="1">
    <citation type="submission" date="2024-01" db="EMBL/GenBank/DDBJ databases">
        <title>Multi-omics insights into the function and evolution of sodium benzoate biodegradation pathways in Benzoatithermus flavus gen. nov., sp. nov. from hot spring.</title>
        <authorList>
            <person name="Hu C.-J."/>
            <person name="Li W.-J."/>
        </authorList>
    </citation>
    <scope>NUCLEOTIDE SEQUENCE [LARGE SCALE GENOMIC DNA]</scope>
    <source>
        <strain evidence="9 10">SYSU G07066</strain>
    </source>
</reference>
<keyword evidence="10" id="KW-1185">Reference proteome</keyword>
<name>A0ABU8XZ74_9PROT</name>
<evidence type="ECO:0000256" key="2">
    <source>
        <dbReference type="ARBA" id="ARBA00011062"/>
    </source>
</evidence>
<dbReference type="EMBL" id="JBBLZC010000023">
    <property type="protein sequence ID" value="MEK0085232.1"/>
    <property type="molecule type" value="Genomic_DNA"/>
</dbReference>
<evidence type="ECO:0000256" key="1">
    <source>
        <dbReference type="ARBA" id="ARBA00000815"/>
    </source>
</evidence>
<evidence type="ECO:0000259" key="8">
    <source>
        <dbReference type="Pfam" id="PF01975"/>
    </source>
</evidence>
<evidence type="ECO:0000256" key="4">
    <source>
        <dbReference type="ARBA" id="ARBA00022723"/>
    </source>
</evidence>
<feature type="binding site" evidence="7">
    <location>
        <position position="13"/>
    </location>
    <ligand>
        <name>a divalent metal cation</name>
        <dbReference type="ChEBI" id="CHEBI:60240"/>
    </ligand>
</feature>